<dbReference type="Gene3D" id="3.40.50.1820">
    <property type="entry name" value="alpha/beta hydrolase"/>
    <property type="match status" value="1"/>
</dbReference>
<reference evidence="2 3" key="1">
    <citation type="submission" date="2024-01" db="EMBL/GenBank/DDBJ databases">
        <title>Novel species of the genus Luteimonas isolated from rivers.</title>
        <authorList>
            <person name="Lu H."/>
        </authorList>
    </citation>
    <scope>NUCLEOTIDE SEQUENCE [LARGE SCALE GENOMIC DNA]</scope>
    <source>
        <strain evidence="2 3">FXH3W</strain>
    </source>
</reference>
<keyword evidence="3" id="KW-1185">Reference proteome</keyword>
<feature type="domain" description="Serine aminopeptidase S33" evidence="1">
    <location>
        <begin position="56"/>
        <end position="217"/>
    </location>
</feature>
<sequence length="233" mass="25276">MTPTLLIPGLACTAALFRDQVGALNAFGPVHIADHRGADTIGDLAANILKTAPSHFRLCGLSMGGYIAFEIWRQAPERVTHMALLDTSARPDTPEGTQKRKDAIALCRKGQYLRVIKEGIPNLLTEEHARTASMRERVIEMAEDCGSQGYIAQQMANATRPDSRPTLSTITVPTLVLVGEHDVLTPEPLAVEIVEGIGAHAELEVLQQAAHLTPLEQPLAVRAALTEFFARYP</sequence>
<dbReference type="InterPro" id="IPR050471">
    <property type="entry name" value="AB_hydrolase"/>
</dbReference>
<name>A0ABU7V065_9GAMM</name>
<dbReference type="SUPFAM" id="SSF53474">
    <property type="entry name" value="alpha/beta-Hydrolases"/>
    <property type="match status" value="1"/>
</dbReference>
<organism evidence="2 3">
    <name type="scientific">Aquilutibacter rugosus</name>
    <dbReference type="NCBI Taxonomy" id="3115820"/>
    <lineage>
        <taxon>Bacteria</taxon>
        <taxon>Pseudomonadati</taxon>
        <taxon>Pseudomonadota</taxon>
        <taxon>Gammaproteobacteria</taxon>
        <taxon>Lysobacterales</taxon>
        <taxon>Lysobacteraceae</taxon>
        <taxon>Aquilutibacter</taxon>
    </lineage>
</organism>
<dbReference type="InterPro" id="IPR022742">
    <property type="entry name" value="Hydrolase_4"/>
</dbReference>
<comment type="caution">
    <text evidence="2">The sequence shown here is derived from an EMBL/GenBank/DDBJ whole genome shotgun (WGS) entry which is preliminary data.</text>
</comment>
<dbReference type="InterPro" id="IPR029058">
    <property type="entry name" value="AB_hydrolase_fold"/>
</dbReference>
<dbReference type="Pfam" id="PF12146">
    <property type="entry name" value="Hydrolase_4"/>
    <property type="match status" value="1"/>
</dbReference>
<gene>
    <name evidence="2" type="ORF">V3390_05580</name>
</gene>
<evidence type="ECO:0000313" key="2">
    <source>
        <dbReference type="EMBL" id="MEF2155705.1"/>
    </source>
</evidence>
<dbReference type="EMBL" id="JAZHBO010000002">
    <property type="protein sequence ID" value="MEF2155705.1"/>
    <property type="molecule type" value="Genomic_DNA"/>
</dbReference>
<accession>A0ABU7V065</accession>
<evidence type="ECO:0000313" key="3">
    <source>
        <dbReference type="Proteomes" id="UP001356170"/>
    </source>
</evidence>
<dbReference type="PANTHER" id="PTHR43433">
    <property type="entry name" value="HYDROLASE, ALPHA/BETA FOLD FAMILY PROTEIN"/>
    <property type="match status" value="1"/>
</dbReference>
<protein>
    <submittedName>
        <fullName evidence="2">Alpha/beta fold hydrolase</fullName>
    </submittedName>
</protein>
<dbReference type="Proteomes" id="UP001356170">
    <property type="component" value="Unassembled WGS sequence"/>
</dbReference>
<evidence type="ECO:0000259" key="1">
    <source>
        <dbReference type="Pfam" id="PF12146"/>
    </source>
</evidence>
<dbReference type="GO" id="GO:0016787">
    <property type="term" value="F:hydrolase activity"/>
    <property type="evidence" value="ECO:0007669"/>
    <property type="project" value="UniProtKB-KW"/>
</dbReference>
<proteinExistence type="predicted"/>
<dbReference type="RefSeq" id="WP_331703712.1">
    <property type="nucleotide sequence ID" value="NZ_JAZHBO010000002.1"/>
</dbReference>
<keyword evidence="2" id="KW-0378">Hydrolase</keyword>
<dbReference type="PANTHER" id="PTHR43433:SF4">
    <property type="entry name" value="NON-HEME CHLOROPEROXIDASE-RELATED"/>
    <property type="match status" value="1"/>
</dbReference>